<evidence type="ECO:0000259" key="1">
    <source>
        <dbReference type="Pfam" id="PF20434"/>
    </source>
</evidence>
<dbReference type="SUPFAM" id="SSF53474">
    <property type="entry name" value="alpha/beta-Hydrolases"/>
    <property type="match status" value="1"/>
</dbReference>
<dbReference type="Pfam" id="PF20434">
    <property type="entry name" value="BD-FAE"/>
    <property type="match status" value="1"/>
</dbReference>
<protein>
    <recommendedName>
        <fullName evidence="1">BD-FAE-like domain-containing protein</fullName>
    </recommendedName>
</protein>
<evidence type="ECO:0000313" key="3">
    <source>
        <dbReference type="Proteomes" id="UP000649617"/>
    </source>
</evidence>
<reference evidence="2" key="1">
    <citation type="submission" date="2021-02" db="EMBL/GenBank/DDBJ databases">
        <authorList>
            <person name="Dougan E. K."/>
            <person name="Rhodes N."/>
            <person name="Thang M."/>
            <person name="Chan C."/>
        </authorList>
    </citation>
    <scope>NUCLEOTIDE SEQUENCE</scope>
</reference>
<dbReference type="OrthoDB" id="408631at2759"/>
<dbReference type="InterPro" id="IPR049492">
    <property type="entry name" value="BD-FAE-like_dom"/>
</dbReference>
<dbReference type="Proteomes" id="UP000649617">
    <property type="component" value="Unassembled WGS sequence"/>
</dbReference>
<gene>
    <name evidence="2" type="ORF">SPIL2461_LOCUS11917</name>
</gene>
<evidence type="ECO:0000313" key="2">
    <source>
        <dbReference type="EMBL" id="CAE7470719.1"/>
    </source>
</evidence>
<proteinExistence type="predicted"/>
<comment type="caution">
    <text evidence="2">The sequence shown here is derived from an EMBL/GenBank/DDBJ whole genome shotgun (WGS) entry which is preliminary data.</text>
</comment>
<feature type="domain" description="BD-FAE-like" evidence="1">
    <location>
        <begin position="13"/>
        <end position="95"/>
    </location>
</feature>
<keyword evidence="3" id="KW-1185">Reference proteome</keyword>
<dbReference type="EMBL" id="CAJNIZ010023669">
    <property type="protein sequence ID" value="CAE7470719.1"/>
    <property type="molecule type" value="Genomic_DNA"/>
</dbReference>
<organism evidence="2 3">
    <name type="scientific">Symbiodinium pilosum</name>
    <name type="common">Dinoflagellate</name>
    <dbReference type="NCBI Taxonomy" id="2952"/>
    <lineage>
        <taxon>Eukaryota</taxon>
        <taxon>Sar</taxon>
        <taxon>Alveolata</taxon>
        <taxon>Dinophyceae</taxon>
        <taxon>Suessiales</taxon>
        <taxon>Symbiodiniaceae</taxon>
        <taxon>Symbiodinium</taxon>
    </lineage>
</organism>
<sequence length="232" mass="25075">MPVFLFAHENGGSADRFSTKSMDLITGAGYALVSWESIPSISTTAHVDVGSADAQLAFDWVQANAATYNFDPDTIVVGGRSRGSILSWRLGHSRHEAIAGLYFYNALPNGVWAFPDVWNPLNDVTADSPPLYFAYGPAPNDGDIHNPVNVYPVLDRYRELGMPGWVNLTHSMTAARLDAFNFFPDFVAGLKSNRSRTAARNSADTGINTAVSNSAACFISAFAMGLSLSSWQ</sequence>
<dbReference type="Gene3D" id="3.40.50.1820">
    <property type="entry name" value="alpha/beta hydrolase"/>
    <property type="match status" value="1"/>
</dbReference>
<dbReference type="AlphaFoldDB" id="A0A812SAB9"/>
<dbReference type="InterPro" id="IPR029058">
    <property type="entry name" value="AB_hydrolase_fold"/>
</dbReference>
<accession>A0A812SAB9</accession>
<name>A0A812SAB9_SYMPI</name>